<evidence type="ECO:0000313" key="3">
    <source>
        <dbReference type="Proteomes" id="UP001209540"/>
    </source>
</evidence>
<accession>A0AAD5PEG4</accession>
<dbReference type="EMBL" id="JAIXMP010000011">
    <property type="protein sequence ID" value="KAI9264894.1"/>
    <property type="molecule type" value="Genomic_DNA"/>
</dbReference>
<dbReference type="Proteomes" id="UP001209540">
    <property type="component" value="Unassembled WGS sequence"/>
</dbReference>
<feature type="transmembrane region" description="Helical" evidence="1">
    <location>
        <begin position="171"/>
        <end position="189"/>
    </location>
</feature>
<reference evidence="2" key="1">
    <citation type="journal article" date="2022" name="IScience">
        <title>Evolution of zygomycete secretomes and the origins of terrestrial fungal ecologies.</title>
        <authorList>
            <person name="Chang Y."/>
            <person name="Wang Y."/>
            <person name="Mondo S."/>
            <person name="Ahrendt S."/>
            <person name="Andreopoulos W."/>
            <person name="Barry K."/>
            <person name="Beard J."/>
            <person name="Benny G.L."/>
            <person name="Blankenship S."/>
            <person name="Bonito G."/>
            <person name="Cuomo C."/>
            <person name="Desiro A."/>
            <person name="Gervers K.A."/>
            <person name="Hundley H."/>
            <person name="Kuo A."/>
            <person name="LaButti K."/>
            <person name="Lang B.F."/>
            <person name="Lipzen A."/>
            <person name="O'Donnell K."/>
            <person name="Pangilinan J."/>
            <person name="Reynolds N."/>
            <person name="Sandor L."/>
            <person name="Smith M.E."/>
            <person name="Tsang A."/>
            <person name="Grigoriev I.V."/>
            <person name="Stajich J.E."/>
            <person name="Spatafora J.W."/>
        </authorList>
    </citation>
    <scope>NUCLEOTIDE SEQUENCE</scope>
    <source>
        <strain evidence="2">RSA 2281</strain>
    </source>
</reference>
<evidence type="ECO:0000256" key="1">
    <source>
        <dbReference type="SAM" id="Phobius"/>
    </source>
</evidence>
<keyword evidence="1" id="KW-1133">Transmembrane helix</keyword>
<keyword evidence="1" id="KW-0812">Transmembrane</keyword>
<comment type="caution">
    <text evidence="2">The sequence shown here is derived from an EMBL/GenBank/DDBJ whole genome shotgun (WGS) entry which is preliminary data.</text>
</comment>
<protein>
    <recommendedName>
        <fullName evidence="4">PB1 domain-containing protein</fullName>
    </recommendedName>
</protein>
<gene>
    <name evidence="2" type="ORF">BDA99DRAFT_507179</name>
</gene>
<feature type="transmembrane region" description="Helical" evidence="1">
    <location>
        <begin position="146"/>
        <end position="165"/>
    </location>
</feature>
<proteinExistence type="predicted"/>
<keyword evidence="3" id="KW-1185">Reference proteome</keyword>
<reference evidence="2" key="2">
    <citation type="submission" date="2023-02" db="EMBL/GenBank/DDBJ databases">
        <authorList>
            <consortium name="DOE Joint Genome Institute"/>
            <person name="Mondo S.J."/>
            <person name="Chang Y."/>
            <person name="Wang Y."/>
            <person name="Ahrendt S."/>
            <person name="Andreopoulos W."/>
            <person name="Barry K."/>
            <person name="Beard J."/>
            <person name="Benny G.L."/>
            <person name="Blankenship S."/>
            <person name="Bonito G."/>
            <person name="Cuomo C."/>
            <person name="Desiro A."/>
            <person name="Gervers K.A."/>
            <person name="Hundley H."/>
            <person name="Kuo A."/>
            <person name="LaButti K."/>
            <person name="Lang B.F."/>
            <person name="Lipzen A."/>
            <person name="O'Donnell K."/>
            <person name="Pangilinan J."/>
            <person name="Reynolds N."/>
            <person name="Sandor L."/>
            <person name="Smith M.W."/>
            <person name="Tsang A."/>
            <person name="Grigoriev I.V."/>
            <person name="Stajich J.E."/>
            <person name="Spatafora J.W."/>
        </authorList>
    </citation>
    <scope>NUCLEOTIDE SEQUENCE</scope>
    <source>
        <strain evidence="2">RSA 2281</strain>
    </source>
</reference>
<keyword evidence="1" id="KW-0472">Membrane</keyword>
<evidence type="ECO:0008006" key="4">
    <source>
        <dbReference type="Google" id="ProtNLM"/>
    </source>
</evidence>
<organism evidence="2 3">
    <name type="scientific">Phascolomyces articulosus</name>
    <dbReference type="NCBI Taxonomy" id="60185"/>
    <lineage>
        <taxon>Eukaryota</taxon>
        <taxon>Fungi</taxon>
        <taxon>Fungi incertae sedis</taxon>
        <taxon>Mucoromycota</taxon>
        <taxon>Mucoromycotina</taxon>
        <taxon>Mucoromycetes</taxon>
        <taxon>Mucorales</taxon>
        <taxon>Lichtheimiaceae</taxon>
        <taxon>Phascolomyces</taxon>
    </lineage>
</organism>
<sequence>MTEKDEKQNIIFMIKRPRPELHGIEEIRRFEVENGISYRKLHRRVRKAFGLTRGFDLAFDEHNTTITMTDDQDMRHLTERSQHEFLLRNIHQNKHRSLGGGRRTMEDHHNNSTDKHDGPLVWMVIVPSHNLGDRWMMKLVRWVAKGGRVVLVTAASVITLVAPLIPLLPLPHVAAIAAVAAAATAITAASQQASATSDDEEQYQLTTSSASLV</sequence>
<dbReference type="SUPFAM" id="SSF54277">
    <property type="entry name" value="CAD &amp; PB1 domains"/>
    <property type="match status" value="1"/>
</dbReference>
<name>A0AAD5PEG4_9FUNG</name>
<evidence type="ECO:0000313" key="2">
    <source>
        <dbReference type="EMBL" id="KAI9264894.1"/>
    </source>
</evidence>
<dbReference type="AlphaFoldDB" id="A0AAD5PEG4"/>